<evidence type="ECO:0000313" key="2">
    <source>
        <dbReference type="EMBL" id="MEQ2210323.1"/>
    </source>
</evidence>
<dbReference type="EMBL" id="JAHRIN010052925">
    <property type="protein sequence ID" value="MEQ2210323.1"/>
    <property type="molecule type" value="Genomic_DNA"/>
</dbReference>
<organism evidence="2 3">
    <name type="scientific">Xenoophorus captivus</name>
    <dbReference type="NCBI Taxonomy" id="1517983"/>
    <lineage>
        <taxon>Eukaryota</taxon>
        <taxon>Metazoa</taxon>
        <taxon>Chordata</taxon>
        <taxon>Craniata</taxon>
        <taxon>Vertebrata</taxon>
        <taxon>Euteleostomi</taxon>
        <taxon>Actinopterygii</taxon>
        <taxon>Neopterygii</taxon>
        <taxon>Teleostei</taxon>
        <taxon>Neoteleostei</taxon>
        <taxon>Acanthomorphata</taxon>
        <taxon>Ovalentaria</taxon>
        <taxon>Atherinomorphae</taxon>
        <taxon>Cyprinodontiformes</taxon>
        <taxon>Goodeidae</taxon>
        <taxon>Xenoophorus</taxon>
    </lineage>
</organism>
<keyword evidence="3" id="KW-1185">Reference proteome</keyword>
<evidence type="ECO:0000313" key="3">
    <source>
        <dbReference type="Proteomes" id="UP001434883"/>
    </source>
</evidence>
<accession>A0ABV0RS52</accession>
<reference evidence="2 3" key="1">
    <citation type="submission" date="2021-06" db="EMBL/GenBank/DDBJ databases">
        <authorList>
            <person name="Palmer J.M."/>
        </authorList>
    </citation>
    <scope>NUCLEOTIDE SEQUENCE [LARGE SCALE GENOMIC DNA]</scope>
    <source>
        <strain evidence="2 3">XC_2019</strain>
        <tissue evidence="2">Muscle</tissue>
    </source>
</reference>
<proteinExistence type="predicted"/>
<dbReference type="PANTHER" id="PTHR13800">
    <property type="entry name" value="TRANSIENT RECEPTOR POTENTIAL CATION CHANNEL, SUBFAMILY M, MEMBER 6"/>
    <property type="match status" value="1"/>
</dbReference>
<dbReference type="Proteomes" id="UP001434883">
    <property type="component" value="Unassembled WGS sequence"/>
</dbReference>
<feature type="compositionally biased region" description="Acidic residues" evidence="1">
    <location>
        <begin position="61"/>
        <end position="70"/>
    </location>
</feature>
<name>A0ABV0RS52_9TELE</name>
<evidence type="ECO:0000256" key="1">
    <source>
        <dbReference type="SAM" id="MobiDB-lite"/>
    </source>
</evidence>
<keyword evidence="2" id="KW-0675">Receptor</keyword>
<protein>
    <submittedName>
        <fullName evidence="2">Transient receptor putative cation channel subfamily M member 4</fullName>
    </submittedName>
</protein>
<sequence>MGMGADARLFFSHDGVQSLLSQIWWGDMQSDTEVWKLLLTFFCPVFCYTNLISFRETFTQQEEEEGDNEEEAGRDADNNYGATIFSFSDIKHM</sequence>
<feature type="region of interest" description="Disordered" evidence="1">
    <location>
        <begin position="59"/>
        <end position="80"/>
    </location>
</feature>
<dbReference type="PANTHER" id="PTHR13800:SF47">
    <property type="entry name" value="TRANSIENT RECEPTOR POTENTIAL CATION CHANNEL SUBFAMILY M MEMBER 4 ISOFORM X1-RELATED"/>
    <property type="match status" value="1"/>
</dbReference>
<gene>
    <name evidence="2" type="primary">TRPM4</name>
    <name evidence="2" type="ORF">XENOCAPTIV_011827</name>
</gene>
<dbReference type="InterPro" id="IPR050927">
    <property type="entry name" value="TRPM"/>
</dbReference>
<comment type="caution">
    <text evidence="2">The sequence shown here is derived from an EMBL/GenBank/DDBJ whole genome shotgun (WGS) entry which is preliminary data.</text>
</comment>